<keyword evidence="3" id="KW-1185">Reference proteome</keyword>
<dbReference type="Proteomes" id="UP000549250">
    <property type="component" value="Unassembled WGS sequence"/>
</dbReference>
<dbReference type="EMBL" id="JACHXI010000050">
    <property type="protein sequence ID" value="MBB3105463.1"/>
    <property type="molecule type" value="Genomic_DNA"/>
</dbReference>
<evidence type="ECO:0008006" key="4">
    <source>
        <dbReference type="Google" id="ProtNLM"/>
    </source>
</evidence>
<gene>
    <name evidence="2" type="ORF">FHR87_003906</name>
</gene>
<keyword evidence="1" id="KW-0472">Membrane</keyword>
<keyword evidence="1" id="KW-0812">Transmembrane</keyword>
<evidence type="ECO:0000313" key="3">
    <source>
        <dbReference type="Proteomes" id="UP000549250"/>
    </source>
</evidence>
<name>A0A839TCX3_AZOMA</name>
<dbReference type="AlphaFoldDB" id="A0A839TCX3"/>
<accession>A0A839TCX3</accession>
<organism evidence="2 3">
    <name type="scientific">Azomonas macrocytogenes</name>
    <name type="common">Azotobacter macrocytogenes</name>
    <dbReference type="NCBI Taxonomy" id="69962"/>
    <lineage>
        <taxon>Bacteria</taxon>
        <taxon>Pseudomonadati</taxon>
        <taxon>Pseudomonadota</taxon>
        <taxon>Gammaproteobacteria</taxon>
        <taxon>Pseudomonadales</taxon>
        <taxon>Pseudomonadaceae</taxon>
        <taxon>Azomonas</taxon>
    </lineage>
</organism>
<reference evidence="2 3" key="1">
    <citation type="submission" date="2020-08" db="EMBL/GenBank/DDBJ databases">
        <title>Genomic Encyclopedia of Type Strains, Phase III (KMG-III): the genomes of soil and plant-associated and newly described type strains.</title>
        <authorList>
            <person name="Whitman W."/>
        </authorList>
    </citation>
    <scope>NUCLEOTIDE SEQUENCE [LARGE SCALE GENOMIC DNA]</scope>
    <source>
        <strain evidence="2 3">CECT 4462</strain>
    </source>
</reference>
<comment type="caution">
    <text evidence="2">The sequence shown here is derived from an EMBL/GenBank/DDBJ whole genome shotgun (WGS) entry which is preliminary data.</text>
</comment>
<evidence type="ECO:0000313" key="2">
    <source>
        <dbReference type="EMBL" id="MBB3105463.1"/>
    </source>
</evidence>
<evidence type="ECO:0000256" key="1">
    <source>
        <dbReference type="SAM" id="Phobius"/>
    </source>
</evidence>
<sequence length="41" mass="4798">MIECLSGKLKYYRRIASRYEKKVIHFKGMLAFAATFLQLTA</sequence>
<protein>
    <recommendedName>
        <fullName evidence="4">Transposase</fullName>
    </recommendedName>
</protein>
<feature type="transmembrane region" description="Helical" evidence="1">
    <location>
        <begin position="23"/>
        <end position="40"/>
    </location>
</feature>
<proteinExistence type="predicted"/>
<keyword evidence="1" id="KW-1133">Transmembrane helix</keyword>